<dbReference type="AlphaFoldDB" id="L5KRC0"/>
<gene>
    <name evidence="1" type="ORF">PAL_GLEAN10011356</name>
</gene>
<sequence>MPPLSLTLHGDFHRLVVFNAPQGLDVACCRHGPAALAVLLMGRSEGLAIHILGHLSPHNTLRDKGKDAKSSKETTFLARVNFPAPAASSLSWAGTQTSGVLVRTLSDLGQAPRPLVLRVPLWEIKAKSLPCPSPSIPG</sequence>
<accession>L5KRC0</accession>
<protein>
    <submittedName>
        <fullName evidence="1">Uncharacterized protein</fullName>
    </submittedName>
</protein>
<dbReference type="Proteomes" id="UP000010552">
    <property type="component" value="Unassembled WGS sequence"/>
</dbReference>
<organism evidence="1 2">
    <name type="scientific">Pteropus alecto</name>
    <name type="common">Black flying fox</name>
    <dbReference type="NCBI Taxonomy" id="9402"/>
    <lineage>
        <taxon>Eukaryota</taxon>
        <taxon>Metazoa</taxon>
        <taxon>Chordata</taxon>
        <taxon>Craniata</taxon>
        <taxon>Vertebrata</taxon>
        <taxon>Euteleostomi</taxon>
        <taxon>Mammalia</taxon>
        <taxon>Eutheria</taxon>
        <taxon>Laurasiatheria</taxon>
        <taxon>Chiroptera</taxon>
        <taxon>Yinpterochiroptera</taxon>
        <taxon>Pteropodoidea</taxon>
        <taxon>Pteropodidae</taxon>
        <taxon>Pteropodinae</taxon>
        <taxon>Pteropus</taxon>
    </lineage>
</organism>
<keyword evidence="2" id="KW-1185">Reference proteome</keyword>
<evidence type="ECO:0000313" key="1">
    <source>
        <dbReference type="EMBL" id="ELK13328.1"/>
    </source>
</evidence>
<evidence type="ECO:0000313" key="2">
    <source>
        <dbReference type="Proteomes" id="UP000010552"/>
    </source>
</evidence>
<dbReference type="InParanoid" id="L5KRC0"/>
<dbReference type="EMBL" id="KB030625">
    <property type="protein sequence ID" value="ELK13328.1"/>
    <property type="molecule type" value="Genomic_DNA"/>
</dbReference>
<reference evidence="2" key="1">
    <citation type="journal article" date="2013" name="Science">
        <title>Comparative analysis of bat genomes provides insight into the evolution of flight and immunity.</title>
        <authorList>
            <person name="Zhang G."/>
            <person name="Cowled C."/>
            <person name="Shi Z."/>
            <person name="Huang Z."/>
            <person name="Bishop-Lilly K.A."/>
            <person name="Fang X."/>
            <person name="Wynne J.W."/>
            <person name="Xiong Z."/>
            <person name="Baker M.L."/>
            <person name="Zhao W."/>
            <person name="Tachedjian M."/>
            <person name="Zhu Y."/>
            <person name="Zhou P."/>
            <person name="Jiang X."/>
            <person name="Ng J."/>
            <person name="Yang L."/>
            <person name="Wu L."/>
            <person name="Xiao J."/>
            <person name="Feng Y."/>
            <person name="Chen Y."/>
            <person name="Sun X."/>
            <person name="Zhang Y."/>
            <person name="Marsh G.A."/>
            <person name="Crameri G."/>
            <person name="Broder C.C."/>
            <person name="Frey K.G."/>
            <person name="Wang L.F."/>
            <person name="Wang J."/>
        </authorList>
    </citation>
    <scope>NUCLEOTIDE SEQUENCE [LARGE SCALE GENOMIC DNA]</scope>
</reference>
<name>L5KRC0_PTEAL</name>
<proteinExistence type="predicted"/>